<dbReference type="AlphaFoldDB" id="A0A444EUG2"/>
<proteinExistence type="predicted"/>
<sequence>MNREKKGYKGESSGVDGVGHNMSDHRSEADDDADAEQRVDEPARKKQLCVRACTWHVNLDVNRRRAYKCDPKQGRLASRVKDGEVDWKNFGMLDHWLGVSIACDWPSYRLMVVGIGNNWVWSLRWLCGNCWSSSNTGHG</sequence>
<accession>A0A444EUG2</accession>
<evidence type="ECO:0000313" key="3">
    <source>
        <dbReference type="Proteomes" id="UP000287651"/>
    </source>
</evidence>
<gene>
    <name evidence="2" type="ORF">B296_00008659</name>
</gene>
<evidence type="ECO:0000256" key="1">
    <source>
        <dbReference type="SAM" id="MobiDB-lite"/>
    </source>
</evidence>
<dbReference type="EMBL" id="AMZH03004621">
    <property type="protein sequence ID" value="RRT68687.1"/>
    <property type="molecule type" value="Genomic_DNA"/>
</dbReference>
<dbReference type="Proteomes" id="UP000287651">
    <property type="component" value="Unassembled WGS sequence"/>
</dbReference>
<protein>
    <submittedName>
        <fullName evidence="2">Uncharacterized protein</fullName>
    </submittedName>
</protein>
<comment type="caution">
    <text evidence="2">The sequence shown here is derived from an EMBL/GenBank/DDBJ whole genome shotgun (WGS) entry which is preliminary data.</text>
</comment>
<reference evidence="2 3" key="1">
    <citation type="journal article" date="2014" name="Agronomy (Basel)">
        <title>A Draft Genome Sequence for Ensete ventricosum, the Drought-Tolerant Tree Against Hunger.</title>
        <authorList>
            <person name="Harrison J."/>
            <person name="Moore K.A."/>
            <person name="Paszkiewicz K."/>
            <person name="Jones T."/>
            <person name="Grant M."/>
            <person name="Ambacheew D."/>
            <person name="Muzemil S."/>
            <person name="Studholme D.J."/>
        </authorList>
    </citation>
    <scope>NUCLEOTIDE SEQUENCE [LARGE SCALE GENOMIC DNA]</scope>
</reference>
<feature type="region of interest" description="Disordered" evidence="1">
    <location>
        <begin position="1"/>
        <end position="40"/>
    </location>
</feature>
<name>A0A444EUG2_ENSVE</name>
<evidence type="ECO:0000313" key="2">
    <source>
        <dbReference type="EMBL" id="RRT68687.1"/>
    </source>
</evidence>
<organism evidence="2 3">
    <name type="scientific">Ensete ventricosum</name>
    <name type="common">Abyssinian banana</name>
    <name type="synonym">Musa ensete</name>
    <dbReference type="NCBI Taxonomy" id="4639"/>
    <lineage>
        <taxon>Eukaryota</taxon>
        <taxon>Viridiplantae</taxon>
        <taxon>Streptophyta</taxon>
        <taxon>Embryophyta</taxon>
        <taxon>Tracheophyta</taxon>
        <taxon>Spermatophyta</taxon>
        <taxon>Magnoliopsida</taxon>
        <taxon>Liliopsida</taxon>
        <taxon>Zingiberales</taxon>
        <taxon>Musaceae</taxon>
        <taxon>Ensete</taxon>
    </lineage>
</organism>